<protein>
    <submittedName>
        <fullName evidence="2">Uncharacterized protein</fullName>
    </submittedName>
</protein>
<evidence type="ECO:0000256" key="1">
    <source>
        <dbReference type="SAM" id="MobiDB-lite"/>
    </source>
</evidence>
<proteinExistence type="predicted"/>
<reference evidence="2 3" key="1">
    <citation type="submission" date="2018-12" db="EMBL/GenBank/DDBJ databases">
        <title>Draft genome sequence of Xylaria grammica IHI A82.</title>
        <authorList>
            <person name="Buettner E."/>
            <person name="Kellner H."/>
        </authorList>
    </citation>
    <scope>NUCLEOTIDE SEQUENCE [LARGE SCALE GENOMIC DNA]</scope>
    <source>
        <strain evidence="2 3">IHI A82</strain>
    </source>
</reference>
<keyword evidence="3" id="KW-1185">Reference proteome</keyword>
<dbReference type="EMBL" id="RYZI01000281">
    <property type="protein sequence ID" value="RWA07125.1"/>
    <property type="molecule type" value="Genomic_DNA"/>
</dbReference>
<name>A0A439CY39_9PEZI</name>
<dbReference type="Proteomes" id="UP000286045">
    <property type="component" value="Unassembled WGS sequence"/>
</dbReference>
<sequence length="624" mass="72558">MDLPAGGPRARLNFLVEAINGLDNRFKTNFSQWASLKLRSPAHYFQASYSETISILQLISEERWKVDADPELEPDLKKAFKAAVNLLSKSLDYAKGAGYILRPVHKELLSDVRRLSERRDVTGRNGLGLHIIGMFTQLHDIWPPGREAWTAEGSDLKPNDDFDRIFNEFDALDHKGLKMQGDYEIFARHSWDLLQDACRALHIPENQASPGDYFFHNDARPTYVDYPCDSNEFLYGKGGRAGILSLKSRLGAPLLTSQEQEINNAIGRRIPRLPASKNVRTKRNYIMTHNDAIADIEDTLHEIQVLDPENMIIARPNIERLITPTCENRKEILVLYKDDLYEIVKDIYQEKFKMPLNQKTLPLTPDRREDWLKRAAREIKAARVLINSRADVAPTVYEAKKMRLAAYRLKLSRAVYMFGLFLGEKDASPTELKEALLERLDDWILHEQAWNAGDRYILKRVRLSTQTADKVQKDIETRNRNILQWREMRDETEKSPLSNYEANRSLPSEPQEPENFDPVLTEEQIKTANILLNNVLDPKFPNASDYVADVREERRRRDWFQQRVHAKLTGGPIPVWTHKRVVNPFTKGGPPNWESLARETSWDRLKYMWVMTYWRFYQLKELEL</sequence>
<feature type="region of interest" description="Disordered" evidence="1">
    <location>
        <begin position="487"/>
        <end position="515"/>
    </location>
</feature>
<dbReference type="STRING" id="363999.A0A439CY39"/>
<organism evidence="2 3">
    <name type="scientific">Xylaria grammica</name>
    <dbReference type="NCBI Taxonomy" id="363999"/>
    <lineage>
        <taxon>Eukaryota</taxon>
        <taxon>Fungi</taxon>
        <taxon>Dikarya</taxon>
        <taxon>Ascomycota</taxon>
        <taxon>Pezizomycotina</taxon>
        <taxon>Sordariomycetes</taxon>
        <taxon>Xylariomycetidae</taxon>
        <taxon>Xylariales</taxon>
        <taxon>Xylariaceae</taxon>
        <taxon>Xylaria</taxon>
    </lineage>
</organism>
<evidence type="ECO:0000313" key="3">
    <source>
        <dbReference type="Proteomes" id="UP000286045"/>
    </source>
</evidence>
<dbReference type="AlphaFoldDB" id="A0A439CY39"/>
<evidence type="ECO:0000313" key="2">
    <source>
        <dbReference type="EMBL" id="RWA07125.1"/>
    </source>
</evidence>
<comment type="caution">
    <text evidence="2">The sequence shown here is derived from an EMBL/GenBank/DDBJ whole genome shotgun (WGS) entry which is preliminary data.</text>
</comment>
<accession>A0A439CY39</accession>
<gene>
    <name evidence="2" type="ORF">EKO27_g7986</name>
</gene>
<feature type="compositionally biased region" description="Polar residues" evidence="1">
    <location>
        <begin position="495"/>
        <end position="508"/>
    </location>
</feature>